<evidence type="ECO:0000313" key="1">
    <source>
        <dbReference type="EMBL" id="KAF9474873.1"/>
    </source>
</evidence>
<accession>A0A9P5YS54</accession>
<proteinExistence type="predicted"/>
<gene>
    <name evidence="1" type="ORF">BDN70DRAFT_884388</name>
</gene>
<keyword evidence="2" id="KW-1185">Reference proteome</keyword>
<reference evidence="1" key="1">
    <citation type="submission" date="2020-11" db="EMBL/GenBank/DDBJ databases">
        <authorList>
            <consortium name="DOE Joint Genome Institute"/>
            <person name="Ahrendt S."/>
            <person name="Riley R."/>
            <person name="Andreopoulos W."/>
            <person name="Labutti K."/>
            <person name="Pangilinan J."/>
            <person name="Ruiz-Duenas F.J."/>
            <person name="Barrasa J.M."/>
            <person name="Sanchez-Garcia M."/>
            <person name="Camarero S."/>
            <person name="Miyauchi S."/>
            <person name="Serrano A."/>
            <person name="Linde D."/>
            <person name="Babiker R."/>
            <person name="Drula E."/>
            <person name="Ayuso-Fernandez I."/>
            <person name="Pacheco R."/>
            <person name="Padilla G."/>
            <person name="Ferreira P."/>
            <person name="Barriuso J."/>
            <person name="Kellner H."/>
            <person name="Castanera R."/>
            <person name="Alfaro M."/>
            <person name="Ramirez L."/>
            <person name="Pisabarro A.G."/>
            <person name="Kuo A."/>
            <person name="Tritt A."/>
            <person name="Lipzen A."/>
            <person name="He G."/>
            <person name="Yan M."/>
            <person name="Ng V."/>
            <person name="Cullen D."/>
            <person name="Martin F."/>
            <person name="Rosso M.-N."/>
            <person name="Henrissat B."/>
            <person name="Hibbett D."/>
            <person name="Martinez A.T."/>
            <person name="Grigoriev I.V."/>
        </authorList>
    </citation>
    <scope>NUCLEOTIDE SEQUENCE</scope>
    <source>
        <strain evidence="1">CIRM-BRFM 674</strain>
    </source>
</reference>
<dbReference type="EMBL" id="MU155358">
    <property type="protein sequence ID" value="KAF9474873.1"/>
    <property type="molecule type" value="Genomic_DNA"/>
</dbReference>
<organism evidence="1 2">
    <name type="scientific">Pholiota conissans</name>
    <dbReference type="NCBI Taxonomy" id="109636"/>
    <lineage>
        <taxon>Eukaryota</taxon>
        <taxon>Fungi</taxon>
        <taxon>Dikarya</taxon>
        <taxon>Basidiomycota</taxon>
        <taxon>Agaricomycotina</taxon>
        <taxon>Agaricomycetes</taxon>
        <taxon>Agaricomycetidae</taxon>
        <taxon>Agaricales</taxon>
        <taxon>Agaricineae</taxon>
        <taxon>Strophariaceae</taxon>
        <taxon>Pholiota</taxon>
    </lineage>
</organism>
<protein>
    <submittedName>
        <fullName evidence="1">Uncharacterized protein</fullName>
    </submittedName>
</protein>
<sequence length="52" mass="6152">MYILESLRNESGEYHAQAEPAKNRVIERLARAWQAIQNESEWCEAYIRIADQ</sequence>
<name>A0A9P5YS54_9AGAR</name>
<feature type="non-terminal residue" evidence="1">
    <location>
        <position position="52"/>
    </location>
</feature>
<dbReference type="AlphaFoldDB" id="A0A9P5YS54"/>
<dbReference type="Proteomes" id="UP000807469">
    <property type="component" value="Unassembled WGS sequence"/>
</dbReference>
<comment type="caution">
    <text evidence="1">The sequence shown here is derived from an EMBL/GenBank/DDBJ whole genome shotgun (WGS) entry which is preliminary data.</text>
</comment>
<evidence type="ECO:0000313" key="2">
    <source>
        <dbReference type="Proteomes" id="UP000807469"/>
    </source>
</evidence>